<accession>A0A0A0KUX8</accession>
<reference evidence="1 2" key="2">
    <citation type="journal article" date="2009" name="PLoS ONE">
        <title>An integrated genetic and cytogenetic map of the cucumber genome.</title>
        <authorList>
            <person name="Ren Y."/>
            <person name="Zhang Z."/>
            <person name="Liu J."/>
            <person name="Staub J.E."/>
            <person name="Han Y."/>
            <person name="Cheng Z."/>
            <person name="Li X."/>
            <person name="Lu J."/>
            <person name="Miao H."/>
            <person name="Kang H."/>
            <person name="Xie B."/>
            <person name="Gu X."/>
            <person name="Wang X."/>
            <person name="Du Y."/>
            <person name="Jin W."/>
            <person name="Huang S."/>
        </authorList>
    </citation>
    <scope>NUCLEOTIDE SEQUENCE [LARGE SCALE GENOMIC DNA]</scope>
    <source>
        <strain evidence="2">cv. 9930</strain>
    </source>
</reference>
<dbReference type="Gramene" id="KGN53415">
    <property type="protein sequence ID" value="KGN53415"/>
    <property type="gene ID" value="Csa_4G052650"/>
</dbReference>
<proteinExistence type="predicted"/>
<sequence>MSQLACYQITMYVVELQSFTCPLFLKLDLYAISICRSINFIDEIDALATSQTRTMQLTVGPGRIGIELGHQGQWRRATTDQMGVAITSHLLRRYVSVKVE</sequence>
<dbReference type="AlphaFoldDB" id="A0A0A0KUX8"/>
<name>A0A0A0KUX8_CUCSA</name>
<reference evidence="1 2" key="3">
    <citation type="journal article" date="2010" name="BMC Genomics">
        <title>Transcriptome sequencing and comparative analysis of cucumber flowers with different sex types.</title>
        <authorList>
            <person name="Guo S."/>
            <person name="Zheng Y."/>
            <person name="Joung J.G."/>
            <person name="Liu S."/>
            <person name="Zhang Z."/>
            <person name="Crasta O.R."/>
            <person name="Sobral B.W."/>
            <person name="Xu Y."/>
            <person name="Huang S."/>
            <person name="Fei Z."/>
        </authorList>
    </citation>
    <scope>NUCLEOTIDE SEQUENCE [LARGE SCALE GENOMIC DNA]</scope>
    <source>
        <strain evidence="2">cv. 9930</strain>
    </source>
</reference>
<dbReference type="EMBL" id="CM002925">
    <property type="protein sequence ID" value="KGN53415.1"/>
    <property type="molecule type" value="Genomic_DNA"/>
</dbReference>
<protein>
    <submittedName>
        <fullName evidence="1">Uncharacterized protein</fullName>
    </submittedName>
</protein>
<evidence type="ECO:0000313" key="1">
    <source>
        <dbReference type="EMBL" id="KGN53415.1"/>
    </source>
</evidence>
<organism evidence="1 2">
    <name type="scientific">Cucumis sativus</name>
    <name type="common">Cucumber</name>
    <dbReference type="NCBI Taxonomy" id="3659"/>
    <lineage>
        <taxon>Eukaryota</taxon>
        <taxon>Viridiplantae</taxon>
        <taxon>Streptophyta</taxon>
        <taxon>Embryophyta</taxon>
        <taxon>Tracheophyta</taxon>
        <taxon>Spermatophyta</taxon>
        <taxon>Magnoliopsida</taxon>
        <taxon>eudicotyledons</taxon>
        <taxon>Gunneridae</taxon>
        <taxon>Pentapetalae</taxon>
        <taxon>rosids</taxon>
        <taxon>fabids</taxon>
        <taxon>Cucurbitales</taxon>
        <taxon>Cucurbitaceae</taxon>
        <taxon>Benincaseae</taxon>
        <taxon>Cucumis</taxon>
    </lineage>
</organism>
<keyword evidence="2" id="KW-1185">Reference proteome</keyword>
<dbReference type="Proteomes" id="UP000029981">
    <property type="component" value="Chromosome 4"/>
</dbReference>
<evidence type="ECO:0000313" key="2">
    <source>
        <dbReference type="Proteomes" id="UP000029981"/>
    </source>
</evidence>
<reference evidence="1 2" key="1">
    <citation type="journal article" date="2009" name="Nat. Genet.">
        <title>The genome of the cucumber, Cucumis sativus L.</title>
        <authorList>
            <person name="Huang S."/>
            <person name="Li R."/>
            <person name="Zhang Z."/>
            <person name="Li L."/>
            <person name="Gu X."/>
            <person name="Fan W."/>
            <person name="Lucas W.J."/>
            <person name="Wang X."/>
            <person name="Xie B."/>
            <person name="Ni P."/>
            <person name="Ren Y."/>
            <person name="Zhu H."/>
            <person name="Li J."/>
            <person name="Lin K."/>
            <person name="Jin W."/>
            <person name="Fei Z."/>
            <person name="Li G."/>
            <person name="Staub J."/>
            <person name="Kilian A."/>
            <person name="van der Vossen E.A."/>
            <person name="Wu Y."/>
            <person name="Guo J."/>
            <person name="He J."/>
            <person name="Jia Z."/>
            <person name="Ren Y."/>
            <person name="Tian G."/>
            <person name="Lu Y."/>
            <person name="Ruan J."/>
            <person name="Qian W."/>
            <person name="Wang M."/>
            <person name="Huang Q."/>
            <person name="Li B."/>
            <person name="Xuan Z."/>
            <person name="Cao J."/>
            <person name="Asan"/>
            <person name="Wu Z."/>
            <person name="Zhang J."/>
            <person name="Cai Q."/>
            <person name="Bai Y."/>
            <person name="Zhao B."/>
            <person name="Han Y."/>
            <person name="Li Y."/>
            <person name="Li X."/>
            <person name="Wang S."/>
            <person name="Shi Q."/>
            <person name="Liu S."/>
            <person name="Cho W.K."/>
            <person name="Kim J.Y."/>
            <person name="Xu Y."/>
            <person name="Heller-Uszynska K."/>
            <person name="Miao H."/>
            <person name="Cheng Z."/>
            <person name="Zhang S."/>
            <person name="Wu J."/>
            <person name="Yang Y."/>
            <person name="Kang H."/>
            <person name="Li M."/>
            <person name="Liang H."/>
            <person name="Ren X."/>
            <person name="Shi Z."/>
            <person name="Wen M."/>
            <person name="Jian M."/>
            <person name="Yang H."/>
            <person name="Zhang G."/>
            <person name="Yang Z."/>
            <person name="Chen R."/>
            <person name="Liu S."/>
            <person name="Li J."/>
            <person name="Ma L."/>
            <person name="Liu H."/>
            <person name="Zhou Y."/>
            <person name="Zhao J."/>
            <person name="Fang X."/>
            <person name="Li G."/>
            <person name="Fang L."/>
            <person name="Li Y."/>
            <person name="Liu D."/>
            <person name="Zheng H."/>
            <person name="Zhang Y."/>
            <person name="Qin N."/>
            <person name="Li Z."/>
            <person name="Yang G."/>
            <person name="Yang S."/>
            <person name="Bolund L."/>
            <person name="Kristiansen K."/>
            <person name="Zheng H."/>
            <person name="Li S."/>
            <person name="Zhang X."/>
            <person name="Yang H."/>
            <person name="Wang J."/>
            <person name="Sun R."/>
            <person name="Zhang B."/>
            <person name="Jiang S."/>
            <person name="Wang J."/>
            <person name="Du Y."/>
            <person name="Li S."/>
        </authorList>
    </citation>
    <scope>NUCLEOTIDE SEQUENCE [LARGE SCALE GENOMIC DNA]</scope>
    <source>
        <strain evidence="2">cv. 9930</strain>
    </source>
</reference>
<gene>
    <name evidence="1" type="ORF">Csa_4G052650</name>
</gene>
<dbReference type="STRING" id="3659.A0A0A0KUX8"/>
<reference evidence="1 2" key="4">
    <citation type="journal article" date="2011" name="BMC Genomics">
        <title>RNA-Seq improves annotation of protein-coding genes in the cucumber genome.</title>
        <authorList>
            <person name="Li Z."/>
            <person name="Zhang Z."/>
            <person name="Yan P."/>
            <person name="Huang S."/>
            <person name="Fei Z."/>
            <person name="Lin K."/>
        </authorList>
    </citation>
    <scope>NUCLEOTIDE SEQUENCE [LARGE SCALE GENOMIC DNA]</scope>
    <source>
        <strain evidence="2">cv. 9930</strain>
    </source>
</reference>